<dbReference type="Proteomes" id="UP000294702">
    <property type="component" value="Unassembled WGS sequence"/>
</dbReference>
<dbReference type="RefSeq" id="WP_132691422.1">
    <property type="nucleotide sequence ID" value="NZ_SMFT01000004.1"/>
</dbReference>
<comment type="caution">
    <text evidence="1">The sequence shown here is derived from an EMBL/GenBank/DDBJ whole genome shotgun (WGS) entry which is preliminary data.</text>
</comment>
<accession>A0A4R1FNL5</accession>
<gene>
    <name evidence="1" type="ORF">EV694_1695</name>
</gene>
<evidence type="ECO:0000313" key="2">
    <source>
        <dbReference type="Proteomes" id="UP000294702"/>
    </source>
</evidence>
<dbReference type="AlphaFoldDB" id="A0A4R1FNL5"/>
<name>A0A4R1FNL5_9PAST</name>
<proteinExistence type="predicted"/>
<dbReference type="OrthoDB" id="7281890at2"/>
<keyword evidence="2" id="KW-1185">Reference proteome</keyword>
<protein>
    <submittedName>
        <fullName evidence="1">Uncharacterized protein</fullName>
    </submittedName>
</protein>
<sequence>MSLKEKKVTIQKGRDAGVNFLITEMPVAKADKWAMKVLIALSNAGIKVPNAQVGMLGISAVLLSALQNIDEEKAIPLLDELLDCVKIIPEGGVPRQLDLTLNDVQDFTTLWYLRKEALMLHIDFLKDANIQI</sequence>
<evidence type="ECO:0000313" key="1">
    <source>
        <dbReference type="EMBL" id="TCJ96143.1"/>
    </source>
</evidence>
<organism evidence="1 2">
    <name type="scientific">Volucribacter psittacicida</name>
    <dbReference type="NCBI Taxonomy" id="203482"/>
    <lineage>
        <taxon>Bacteria</taxon>
        <taxon>Pseudomonadati</taxon>
        <taxon>Pseudomonadota</taxon>
        <taxon>Gammaproteobacteria</taxon>
        <taxon>Pasteurellales</taxon>
        <taxon>Pasteurellaceae</taxon>
        <taxon>Volucribacter</taxon>
    </lineage>
</organism>
<dbReference type="EMBL" id="SMFT01000004">
    <property type="protein sequence ID" value="TCJ96143.1"/>
    <property type="molecule type" value="Genomic_DNA"/>
</dbReference>
<reference evidence="1 2" key="1">
    <citation type="submission" date="2019-03" db="EMBL/GenBank/DDBJ databases">
        <title>Genomic Encyclopedia of Type Strains, Phase IV (KMG-IV): sequencing the most valuable type-strain genomes for metagenomic binning, comparative biology and taxonomic classification.</title>
        <authorList>
            <person name="Goeker M."/>
        </authorList>
    </citation>
    <scope>NUCLEOTIDE SEQUENCE [LARGE SCALE GENOMIC DNA]</scope>
    <source>
        <strain evidence="1 2">DSM 15534</strain>
    </source>
</reference>